<proteinExistence type="predicted"/>
<dbReference type="AlphaFoldDB" id="A0A933GM58"/>
<protein>
    <submittedName>
        <fullName evidence="1">Uncharacterized protein</fullName>
    </submittedName>
</protein>
<reference evidence="1" key="1">
    <citation type="submission" date="2020-07" db="EMBL/GenBank/DDBJ databases">
        <title>Huge and variable diversity of episymbiotic CPR bacteria and DPANN archaea in groundwater ecosystems.</title>
        <authorList>
            <person name="He C.Y."/>
            <person name="Keren R."/>
            <person name="Whittaker M."/>
            <person name="Farag I.F."/>
            <person name="Doudna J."/>
            <person name="Cate J.H.D."/>
            <person name="Banfield J.F."/>
        </authorList>
    </citation>
    <scope>NUCLEOTIDE SEQUENCE</scope>
    <source>
        <strain evidence="1">NC_groundwater_1482_Ag_S-0.65um_47_24</strain>
    </source>
</reference>
<accession>A0A933GM58</accession>
<comment type="caution">
    <text evidence="1">The sequence shown here is derived from an EMBL/GenBank/DDBJ whole genome shotgun (WGS) entry which is preliminary data.</text>
</comment>
<dbReference type="EMBL" id="JACQWF010000267">
    <property type="protein sequence ID" value="MBI4595898.1"/>
    <property type="molecule type" value="Genomic_DNA"/>
</dbReference>
<name>A0A933GM58_UNCTE</name>
<evidence type="ECO:0000313" key="1">
    <source>
        <dbReference type="EMBL" id="MBI4595898.1"/>
    </source>
</evidence>
<organism evidence="1 2">
    <name type="scientific">Tectimicrobiota bacterium</name>
    <dbReference type="NCBI Taxonomy" id="2528274"/>
    <lineage>
        <taxon>Bacteria</taxon>
        <taxon>Pseudomonadati</taxon>
        <taxon>Nitrospinota/Tectimicrobiota group</taxon>
        <taxon>Candidatus Tectimicrobiota</taxon>
    </lineage>
</organism>
<evidence type="ECO:0000313" key="2">
    <source>
        <dbReference type="Proteomes" id="UP000772181"/>
    </source>
</evidence>
<sequence>MACSRKMGKIVLNIRKDFAHILPCLKVKLAETGSLIAGIRGKPDLVY</sequence>
<gene>
    <name evidence="1" type="ORF">HY730_05900</name>
</gene>
<dbReference type="Proteomes" id="UP000772181">
    <property type="component" value="Unassembled WGS sequence"/>
</dbReference>